<dbReference type="InterPro" id="IPR008962">
    <property type="entry name" value="PapD-like_sf"/>
</dbReference>
<dbReference type="Pfam" id="PF00345">
    <property type="entry name" value="PapD_N"/>
    <property type="match status" value="1"/>
</dbReference>
<dbReference type="InterPro" id="IPR050643">
    <property type="entry name" value="Periplasmic_pilus_chap"/>
</dbReference>
<dbReference type="Pfam" id="PF02753">
    <property type="entry name" value="PapD_C"/>
    <property type="match status" value="1"/>
</dbReference>
<evidence type="ECO:0000256" key="5">
    <source>
        <dbReference type="ARBA" id="ARBA00023186"/>
    </source>
</evidence>
<dbReference type="SUPFAM" id="SSF49584">
    <property type="entry name" value="Periplasmic chaperone C-domain"/>
    <property type="match status" value="1"/>
</dbReference>
<dbReference type="InterPro" id="IPR013783">
    <property type="entry name" value="Ig-like_fold"/>
</dbReference>
<evidence type="ECO:0000256" key="1">
    <source>
        <dbReference type="ARBA" id="ARBA00004418"/>
    </source>
</evidence>
<dbReference type="RefSeq" id="WP_045284731.1">
    <property type="nucleotide sequence ID" value="NZ_JZYX01000006.1"/>
</dbReference>
<evidence type="ECO:0000256" key="3">
    <source>
        <dbReference type="ARBA" id="ARBA00022729"/>
    </source>
</evidence>
<evidence type="ECO:0000313" key="10">
    <source>
        <dbReference type="Proteomes" id="UP000033352"/>
    </source>
</evidence>
<protein>
    <submittedName>
        <fullName evidence="9">Fimbrial chaperone protein</fullName>
    </submittedName>
</protein>
<comment type="subcellular location">
    <subcellularLocation>
        <location evidence="1">Periplasm</location>
    </subcellularLocation>
</comment>
<dbReference type="GO" id="GO:0030288">
    <property type="term" value="C:outer membrane-bounded periplasmic space"/>
    <property type="evidence" value="ECO:0007669"/>
    <property type="project" value="InterPro"/>
</dbReference>
<dbReference type="PANTHER" id="PTHR30251:SF3">
    <property type="entry name" value="FIMBRIAL CHAPARONE PROTEIN"/>
    <property type="match status" value="1"/>
</dbReference>
<dbReference type="Proteomes" id="UP000033352">
    <property type="component" value="Unassembled WGS sequence"/>
</dbReference>
<dbReference type="InterPro" id="IPR001829">
    <property type="entry name" value="Pili_assmbl_chaperone_bac"/>
</dbReference>
<keyword evidence="5" id="KW-0143">Chaperone</keyword>
<dbReference type="EMBL" id="JZYX01000006">
    <property type="protein sequence ID" value="KJN31392.1"/>
    <property type="molecule type" value="Genomic_DNA"/>
</dbReference>
<dbReference type="PANTHER" id="PTHR30251">
    <property type="entry name" value="PILUS ASSEMBLY CHAPERONE"/>
    <property type="match status" value="1"/>
</dbReference>
<organism evidence="9 10">
    <name type="scientific">Enterobacter sichuanensis</name>
    <dbReference type="NCBI Taxonomy" id="2071710"/>
    <lineage>
        <taxon>Bacteria</taxon>
        <taxon>Pseudomonadati</taxon>
        <taxon>Pseudomonadota</taxon>
        <taxon>Gammaproteobacteria</taxon>
        <taxon>Enterobacterales</taxon>
        <taxon>Enterobacteriaceae</taxon>
        <taxon>Enterobacter</taxon>
        <taxon>Enterobacter cloacae complex</taxon>
    </lineage>
</organism>
<gene>
    <name evidence="9" type="ORF">SS37_03580</name>
</gene>
<evidence type="ECO:0000256" key="4">
    <source>
        <dbReference type="ARBA" id="ARBA00022764"/>
    </source>
</evidence>
<dbReference type="InterPro" id="IPR016147">
    <property type="entry name" value="Pili_assmbl_chaperone_N"/>
</dbReference>
<evidence type="ECO:0000259" key="7">
    <source>
        <dbReference type="Pfam" id="PF00345"/>
    </source>
</evidence>
<accession>A0A0F1BAY0</accession>
<evidence type="ECO:0000256" key="2">
    <source>
        <dbReference type="ARBA" id="ARBA00007399"/>
    </source>
</evidence>
<evidence type="ECO:0000256" key="6">
    <source>
        <dbReference type="SAM" id="SignalP"/>
    </source>
</evidence>
<dbReference type="NCBIfam" id="NF007392">
    <property type="entry name" value="PRK09918.1"/>
    <property type="match status" value="1"/>
</dbReference>
<dbReference type="InterPro" id="IPR036316">
    <property type="entry name" value="Pili_assmbl_chap_C_dom_sf"/>
</dbReference>
<feature type="chain" id="PRO_5002448893" evidence="6">
    <location>
        <begin position="27"/>
        <end position="235"/>
    </location>
</feature>
<evidence type="ECO:0000259" key="8">
    <source>
        <dbReference type="Pfam" id="PF02753"/>
    </source>
</evidence>
<evidence type="ECO:0000313" key="9">
    <source>
        <dbReference type="EMBL" id="KJN31392.1"/>
    </source>
</evidence>
<name>A0A0F1BAY0_9ENTR</name>
<feature type="domain" description="Pili assembly chaperone N-terminal" evidence="7">
    <location>
        <begin position="28"/>
        <end position="142"/>
    </location>
</feature>
<keyword evidence="3 6" id="KW-0732">Signal</keyword>
<keyword evidence="4" id="KW-0574">Periplasm</keyword>
<dbReference type="PATRIC" id="fig|1619248.3.peg.4112"/>
<sequence>MTYSKTVLVKMLTAAALFSAQFAVHAAGMVPETSLLIIDEATHSGTINVKNTDSHPSLLYTDVVDLPDDKGLKLVATQPVVRLEPGQTQQLRFILQTSKPLDVEHYKRVTFEGIPPKSDDKKIKIGINIRQDLPVLIRPAKLAVVTDAWKYLEWTASGTSVTVKNPSKYVVRLAQNVVLQPSGISGSLAKTYILPGETMTVSMGKSVSGNTKVKFFPASRYGVEVPSFITDLIKK</sequence>
<reference evidence="9 10" key="1">
    <citation type="submission" date="2015-03" db="EMBL/GenBank/DDBJ databases">
        <authorList>
            <person name="McCorrison J."/>
            <person name="Sanka R."/>
            <person name="Adams M."/>
            <person name="Brinkac L."/>
            <person name="Nierman W."/>
            <person name="Sutton G."/>
            <person name="Nelson K."/>
            <person name="Kiedrowski L."/>
            <person name="Guerrero D."/>
            <person name="Bonomo R."/>
        </authorList>
    </citation>
    <scope>NUCLEOTIDE SEQUENCE [LARGE SCALE GENOMIC DNA]</scope>
    <source>
        <strain evidence="9 10">35699</strain>
    </source>
</reference>
<dbReference type="PRINTS" id="PR00969">
    <property type="entry name" value="CHAPERONPILI"/>
</dbReference>
<comment type="caution">
    <text evidence="9">The sequence shown here is derived from an EMBL/GenBank/DDBJ whole genome shotgun (WGS) entry which is preliminary data.</text>
</comment>
<feature type="domain" description="Pili assembly chaperone C-terminal" evidence="8">
    <location>
        <begin position="163"/>
        <end position="224"/>
    </location>
</feature>
<dbReference type="OrthoDB" id="8585185at2"/>
<proteinExistence type="inferred from homology"/>
<dbReference type="AlphaFoldDB" id="A0A0F1BAY0"/>
<dbReference type="GO" id="GO:0071555">
    <property type="term" value="P:cell wall organization"/>
    <property type="evidence" value="ECO:0007669"/>
    <property type="project" value="InterPro"/>
</dbReference>
<comment type="similarity">
    <text evidence="2">Belongs to the periplasmic pilus chaperone family.</text>
</comment>
<dbReference type="SUPFAM" id="SSF49354">
    <property type="entry name" value="PapD-like"/>
    <property type="match status" value="1"/>
</dbReference>
<feature type="signal peptide" evidence="6">
    <location>
        <begin position="1"/>
        <end position="26"/>
    </location>
</feature>
<dbReference type="InterPro" id="IPR016148">
    <property type="entry name" value="Pili_assmbl_chaperone_C"/>
</dbReference>
<dbReference type="Gene3D" id="2.60.40.10">
    <property type="entry name" value="Immunoglobulins"/>
    <property type="match status" value="2"/>
</dbReference>